<comment type="caution">
    <text evidence="1">The sequence shown here is derived from an EMBL/GenBank/DDBJ whole genome shotgun (WGS) entry which is preliminary data.</text>
</comment>
<organism evidence="1 2">
    <name type="scientific">Bosea eneae</name>
    <dbReference type="NCBI Taxonomy" id="151454"/>
    <lineage>
        <taxon>Bacteria</taxon>
        <taxon>Pseudomonadati</taxon>
        <taxon>Pseudomonadota</taxon>
        <taxon>Alphaproteobacteria</taxon>
        <taxon>Hyphomicrobiales</taxon>
        <taxon>Boseaceae</taxon>
        <taxon>Bosea</taxon>
    </lineage>
</organism>
<evidence type="ECO:0000313" key="2">
    <source>
        <dbReference type="Proteomes" id="UP001596053"/>
    </source>
</evidence>
<sequence>MGLLFQISATAHAESEGAKQEDLINPDRPGIADGSNVVGTGRFQVETGIQLEYRRDRSSRERTTFAPTLLRLGIYEGLEARLESNTYTLMKSNNVADGVSRSDGGSPTSIGFKYNFIDGAGIKRPSVGAILRVFPPSGSGNFRSRHTAGDFRLAADWDFAPQWSLNPNIGVAFLEGSDNRTYMAGLFAATLSYNPSKKLNLFVDMGLQSPEEKGGKSSLIVDVGMAYLIGENLQLDLSLGAGIAGSTPPRRFLSAGVSKRF</sequence>
<dbReference type="EMBL" id="JBHSLW010000090">
    <property type="protein sequence ID" value="MFC5423641.1"/>
    <property type="molecule type" value="Genomic_DNA"/>
</dbReference>
<dbReference type="Proteomes" id="UP001596053">
    <property type="component" value="Unassembled WGS sequence"/>
</dbReference>
<dbReference type="RefSeq" id="WP_377801714.1">
    <property type="nucleotide sequence ID" value="NZ_JBHSLW010000090.1"/>
</dbReference>
<reference evidence="2" key="1">
    <citation type="journal article" date="2019" name="Int. J. Syst. Evol. Microbiol.">
        <title>The Global Catalogue of Microorganisms (GCM) 10K type strain sequencing project: providing services to taxonomists for standard genome sequencing and annotation.</title>
        <authorList>
            <consortium name="The Broad Institute Genomics Platform"/>
            <consortium name="The Broad Institute Genome Sequencing Center for Infectious Disease"/>
            <person name="Wu L."/>
            <person name="Ma J."/>
        </authorList>
    </citation>
    <scope>NUCLEOTIDE SEQUENCE [LARGE SCALE GENOMIC DNA]</scope>
    <source>
        <strain evidence="2">NCAIM B.01391</strain>
    </source>
</reference>
<proteinExistence type="predicted"/>
<accession>A0ABW0J0S2</accession>
<gene>
    <name evidence="1" type="ORF">ACFPOB_29325</name>
</gene>
<keyword evidence="2" id="KW-1185">Reference proteome</keyword>
<name>A0ABW0J0S2_9HYPH</name>
<dbReference type="InterPro" id="IPR025737">
    <property type="entry name" value="FApF"/>
</dbReference>
<protein>
    <submittedName>
        <fullName evidence="1">Transporter</fullName>
    </submittedName>
</protein>
<evidence type="ECO:0000313" key="1">
    <source>
        <dbReference type="EMBL" id="MFC5423641.1"/>
    </source>
</evidence>
<dbReference type="Pfam" id="PF13557">
    <property type="entry name" value="Phenol_MetA_deg"/>
    <property type="match status" value="1"/>
</dbReference>